<dbReference type="Gene3D" id="3.30.70.270">
    <property type="match status" value="1"/>
</dbReference>
<dbReference type="RefSeq" id="WP_160931202.1">
    <property type="nucleotide sequence ID" value="NZ_WWEU01000005.1"/>
</dbReference>
<feature type="domain" description="EAL" evidence="2">
    <location>
        <begin position="420"/>
        <end position="675"/>
    </location>
</feature>
<dbReference type="CDD" id="cd01948">
    <property type="entry name" value="EAL"/>
    <property type="match status" value="1"/>
</dbReference>
<dbReference type="GO" id="GO:0006355">
    <property type="term" value="P:regulation of DNA-templated transcription"/>
    <property type="evidence" value="ECO:0007669"/>
    <property type="project" value="InterPro"/>
</dbReference>
<dbReference type="InterPro" id="IPR046342">
    <property type="entry name" value="CBS_dom_sf"/>
</dbReference>
<comment type="caution">
    <text evidence="3">The sequence shown here is derived from an EMBL/GenBank/DDBJ whole genome shotgun (WGS) entry which is preliminary data.</text>
</comment>
<dbReference type="SUPFAM" id="SSF54631">
    <property type="entry name" value="CBS-domain pair"/>
    <property type="match status" value="1"/>
</dbReference>
<dbReference type="InterPro" id="IPR000014">
    <property type="entry name" value="PAS"/>
</dbReference>
<dbReference type="CDD" id="cd00130">
    <property type="entry name" value="PAS"/>
    <property type="match status" value="1"/>
</dbReference>
<dbReference type="PROSITE" id="PS50112">
    <property type="entry name" value="PAS"/>
    <property type="match status" value="1"/>
</dbReference>
<dbReference type="Gene3D" id="3.30.450.20">
    <property type="entry name" value="PAS domain"/>
    <property type="match status" value="1"/>
</dbReference>
<dbReference type="InterPro" id="IPR043128">
    <property type="entry name" value="Rev_trsase/Diguanyl_cyclase"/>
</dbReference>
<evidence type="ECO:0000259" key="1">
    <source>
        <dbReference type="PROSITE" id="PS50112"/>
    </source>
</evidence>
<dbReference type="SMART" id="SM00052">
    <property type="entry name" value="EAL"/>
    <property type="match status" value="1"/>
</dbReference>
<dbReference type="PROSITE" id="PS50883">
    <property type="entry name" value="EAL"/>
    <property type="match status" value="1"/>
</dbReference>
<dbReference type="Pfam" id="PF00989">
    <property type="entry name" value="PAS"/>
    <property type="match status" value="1"/>
</dbReference>
<dbReference type="Proteomes" id="UP000478571">
    <property type="component" value="Unassembled WGS sequence"/>
</dbReference>
<dbReference type="InterPro" id="IPR035919">
    <property type="entry name" value="EAL_sf"/>
</dbReference>
<dbReference type="Gene3D" id="3.20.20.450">
    <property type="entry name" value="EAL domain"/>
    <property type="match status" value="1"/>
</dbReference>
<sequence length="822" mass="92727">MGKGNSGKEVSNTQQTSRWHKYESYSWQLDLTTQEFSCEPQAMKSLFGCSQPTISAKELLKRLPPAQRNKAREVFRAAISTHRVRYFHCCIMTPDSLFSYVEFKITVEEHSLLKGTLLPCLVIPSDIVAAEIFYAMFENFHHGMLVTDEKTRILACNRHFEKSTGYVLEDIIGKETSVFNAEKLSSDYYKNLWDDIENNGHWSGLILTKRADGSTFPQKLTIHKVSPGNGESYFLGLGIDLSDHLQCVDDKQAGGVDLLTQLPTSDAFLKNIEDDPQPISQENIHIILALQPQFPESNAQETKRQFASYLMGNKLISYAGYIGDDRFAVVMKVVIADKKEGIRLIRQSIKTFFQSFKHSQSSVALSLKQGLTGVSIRYSRDVAPKQLLSHAVQALLELHSGQDKRVAFYDRHIHEQVERKKCLEAWVEESIENDSLQVFFQPIVDIKQGRIDKFEALCRFPKHPQIQTSTQELINTVEDIDKIVELDDVLNKKALSCLPELQSLFGQHVGISINRSFNTKQDIMAILRHTTQSIDESGIPANQVTVEFTESAYFAGDRYQEELLASMRKAGVLIAVDDFGTGFASFDYLNKSYFDVLKIDQSLIKGIGAETRQYHVVNTIVQLAQKLKLKVVVEGVEALDEYIALRDLGVDCIQGYFFSKPLSIDELRNVEDYCTLPVIDGSSESSVGTISALVTPNLPRVDPGESLSLIYTYFSADELNVLPVVETNQCVGLVDRVAMNLHMTPSMGTDHETNKENSIWQKAVHRMMSPPHTILDWRLPLGDVKSLLKTHALPWVLVDSDSRFKGLVEQERLIQYLAGNEM</sequence>
<protein>
    <submittedName>
        <fullName evidence="3">EAL domain-containing protein</fullName>
    </submittedName>
</protein>
<dbReference type="InterPro" id="IPR035965">
    <property type="entry name" value="PAS-like_dom_sf"/>
</dbReference>
<dbReference type="SUPFAM" id="SSF141868">
    <property type="entry name" value="EAL domain-like"/>
    <property type="match status" value="1"/>
</dbReference>
<feature type="domain" description="PAS" evidence="1">
    <location>
        <begin position="129"/>
        <end position="174"/>
    </location>
</feature>
<dbReference type="EMBL" id="WWEU01000005">
    <property type="protein sequence ID" value="MYM60516.1"/>
    <property type="molecule type" value="Genomic_DNA"/>
</dbReference>
<dbReference type="InterPro" id="IPR013767">
    <property type="entry name" value="PAS_fold"/>
</dbReference>
<dbReference type="PANTHER" id="PTHR33121:SF79">
    <property type="entry name" value="CYCLIC DI-GMP PHOSPHODIESTERASE PDED-RELATED"/>
    <property type="match status" value="1"/>
</dbReference>
<dbReference type="Gene3D" id="3.10.580.10">
    <property type="entry name" value="CBS-domain"/>
    <property type="match status" value="1"/>
</dbReference>
<dbReference type="InterPro" id="IPR001633">
    <property type="entry name" value="EAL_dom"/>
</dbReference>
<dbReference type="GO" id="GO:0071111">
    <property type="term" value="F:cyclic-guanylate-specific phosphodiesterase activity"/>
    <property type="evidence" value="ECO:0007669"/>
    <property type="project" value="InterPro"/>
</dbReference>
<evidence type="ECO:0000313" key="4">
    <source>
        <dbReference type="Proteomes" id="UP000478571"/>
    </source>
</evidence>
<reference evidence="3 4" key="1">
    <citation type="submission" date="2020-01" db="EMBL/GenBank/DDBJ databases">
        <title>Draft Genome Sequence of Vibrio sp. strain OCN044, Isolated from a Healthy Coral at Palmyra Atoll.</title>
        <authorList>
            <person name="Videau P."/>
            <person name="Loughran R."/>
            <person name="Esquivel A."/>
            <person name="Deadmond M."/>
            <person name="Paddock B.E."/>
            <person name="Saw J.H."/>
            <person name="Ushijima B."/>
        </authorList>
    </citation>
    <scope>NUCLEOTIDE SEQUENCE [LARGE SCALE GENOMIC DNA]</scope>
    <source>
        <strain evidence="3 4">OCN044</strain>
    </source>
</reference>
<dbReference type="Pfam" id="PF00563">
    <property type="entry name" value="EAL"/>
    <property type="match status" value="1"/>
</dbReference>
<name>A0A6L8LZJ8_9VIBR</name>
<organism evidence="3 4">
    <name type="scientific">Vibrio tetraodonis subsp. pristinus</name>
    <dbReference type="NCBI Taxonomy" id="2695891"/>
    <lineage>
        <taxon>Bacteria</taxon>
        <taxon>Pseudomonadati</taxon>
        <taxon>Pseudomonadota</taxon>
        <taxon>Gammaproteobacteria</taxon>
        <taxon>Vibrionales</taxon>
        <taxon>Vibrionaceae</taxon>
        <taxon>Vibrio</taxon>
    </lineage>
</organism>
<dbReference type="InterPro" id="IPR050706">
    <property type="entry name" value="Cyclic-di-GMP_PDE-like"/>
</dbReference>
<dbReference type="AlphaFoldDB" id="A0A6L8LZJ8"/>
<dbReference type="PANTHER" id="PTHR33121">
    <property type="entry name" value="CYCLIC DI-GMP PHOSPHODIESTERASE PDEF"/>
    <property type="match status" value="1"/>
</dbReference>
<proteinExistence type="predicted"/>
<dbReference type="SUPFAM" id="SSF55785">
    <property type="entry name" value="PYP-like sensor domain (PAS domain)"/>
    <property type="match status" value="1"/>
</dbReference>
<accession>A0A6L8LZJ8</accession>
<dbReference type="SMART" id="SM00091">
    <property type="entry name" value="PAS"/>
    <property type="match status" value="1"/>
</dbReference>
<keyword evidence="4" id="KW-1185">Reference proteome</keyword>
<dbReference type="NCBIfam" id="TIGR00229">
    <property type="entry name" value="sensory_box"/>
    <property type="match status" value="1"/>
</dbReference>
<gene>
    <name evidence="3" type="ORF">GTG28_14890</name>
</gene>
<evidence type="ECO:0000259" key="2">
    <source>
        <dbReference type="PROSITE" id="PS50883"/>
    </source>
</evidence>
<evidence type="ECO:0000313" key="3">
    <source>
        <dbReference type="EMBL" id="MYM60516.1"/>
    </source>
</evidence>